<comment type="caution">
    <text evidence="2">The sequence shown here is derived from an EMBL/GenBank/DDBJ whole genome shotgun (WGS) entry which is preliminary data.</text>
</comment>
<evidence type="ECO:0000313" key="3">
    <source>
        <dbReference type="Proteomes" id="UP000238762"/>
    </source>
</evidence>
<evidence type="ECO:0000259" key="1">
    <source>
        <dbReference type="PROSITE" id="PS50076"/>
    </source>
</evidence>
<dbReference type="InterPro" id="IPR001623">
    <property type="entry name" value="DnaJ_domain"/>
</dbReference>
<evidence type="ECO:0000313" key="2">
    <source>
        <dbReference type="EMBL" id="PSB01411.1"/>
    </source>
</evidence>
<dbReference type="Gene3D" id="1.10.287.110">
    <property type="entry name" value="DnaJ domain"/>
    <property type="match status" value="1"/>
</dbReference>
<reference evidence="2 3" key="1">
    <citation type="submission" date="2018-02" db="EMBL/GenBank/DDBJ databases">
        <authorList>
            <person name="Cohen D.B."/>
            <person name="Kent A.D."/>
        </authorList>
    </citation>
    <scope>NUCLEOTIDE SEQUENCE [LARGE SCALE GENOMIC DNA]</scope>
    <source>
        <strain evidence="2 3">CCAP 1448/3</strain>
    </source>
</reference>
<accession>A0A2T1BZI4</accession>
<dbReference type="AlphaFoldDB" id="A0A2T1BZI4"/>
<protein>
    <submittedName>
        <fullName evidence="2">Molecular chaperone DnaJ</fullName>
    </submittedName>
</protein>
<organism evidence="2 3">
    <name type="scientific">Merismopedia glauca CCAP 1448/3</name>
    <dbReference type="NCBI Taxonomy" id="1296344"/>
    <lineage>
        <taxon>Bacteria</taxon>
        <taxon>Bacillati</taxon>
        <taxon>Cyanobacteriota</taxon>
        <taxon>Cyanophyceae</taxon>
        <taxon>Synechococcales</taxon>
        <taxon>Merismopediaceae</taxon>
        <taxon>Merismopedia</taxon>
    </lineage>
</organism>
<dbReference type="EMBL" id="PVWJ01000109">
    <property type="protein sequence ID" value="PSB01411.1"/>
    <property type="molecule type" value="Genomic_DNA"/>
</dbReference>
<dbReference type="CDD" id="cd06257">
    <property type="entry name" value="DnaJ"/>
    <property type="match status" value="1"/>
</dbReference>
<name>A0A2T1BZI4_9CYAN</name>
<dbReference type="OrthoDB" id="9779889at2"/>
<reference evidence="2 3" key="2">
    <citation type="submission" date="2018-03" db="EMBL/GenBank/DDBJ databases">
        <title>The ancient ancestry and fast evolution of plastids.</title>
        <authorList>
            <person name="Moore K.R."/>
            <person name="Magnabosco C."/>
            <person name="Momper L."/>
            <person name="Gold D.A."/>
            <person name="Bosak T."/>
            <person name="Fournier G.P."/>
        </authorList>
    </citation>
    <scope>NUCLEOTIDE SEQUENCE [LARGE SCALE GENOMIC DNA]</scope>
    <source>
        <strain evidence="2 3">CCAP 1448/3</strain>
    </source>
</reference>
<keyword evidence="3" id="KW-1185">Reference proteome</keyword>
<gene>
    <name evidence="2" type="ORF">C7B64_18460</name>
</gene>
<dbReference type="SUPFAM" id="SSF46565">
    <property type="entry name" value="Chaperone J-domain"/>
    <property type="match status" value="1"/>
</dbReference>
<dbReference type="RefSeq" id="WP_106290121.1">
    <property type="nucleotide sequence ID" value="NZ_CAWNTC010000140.1"/>
</dbReference>
<proteinExistence type="predicted"/>
<dbReference type="Proteomes" id="UP000238762">
    <property type="component" value="Unassembled WGS sequence"/>
</dbReference>
<dbReference type="InterPro" id="IPR036869">
    <property type="entry name" value="J_dom_sf"/>
</dbReference>
<dbReference type="PROSITE" id="PS50076">
    <property type="entry name" value="DNAJ_2"/>
    <property type="match status" value="1"/>
</dbReference>
<sequence>MPKTSIKAKAKSTKTGATKIDKKETSVRLNSYLENEISRLADMHGVSTFVFEQFTHFVIENYKKKEQTVKSPKVKPLTLAQIKTAIYQNFSVKNTTELKKSGAFKMATDGMDTLNLSVKDGWEKLYRKFIGIIPGEENQQGYGCINGINIFNYFKPWQVFDLNPQAATTEDIKSAYHRLSKIYHPDVHETGDAAIFERLNIMYKSISAKA</sequence>
<dbReference type="Pfam" id="PF00226">
    <property type="entry name" value="DnaJ"/>
    <property type="match status" value="1"/>
</dbReference>
<feature type="domain" description="J" evidence="1">
    <location>
        <begin position="155"/>
        <end position="210"/>
    </location>
</feature>